<dbReference type="OrthoDB" id="548474at2759"/>
<sequence>MSSEPAIPLPIFIDAIQSLDLPLLHAEISRLQNSIFHLRRSNAALETEVEAAGDEELQEIVVENQDVIVRQEERITVLREEIGRRTGRTEEHGGGEEVKEEGERNDDATRTNGDIPNGVVNGTGDSETPEEQAVIEVGRATAGDVTSEGRPGAPTSTPGGTSTNPVTSTPSTAEETEEGIYL</sequence>
<organism evidence="2 3">
    <name type="scientific">Ascodesmis nigricans</name>
    <dbReference type="NCBI Taxonomy" id="341454"/>
    <lineage>
        <taxon>Eukaryota</taxon>
        <taxon>Fungi</taxon>
        <taxon>Dikarya</taxon>
        <taxon>Ascomycota</taxon>
        <taxon>Pezizomycotina</taxon>
        <taxon>Pezizomycetes</taxon>
        <taxon>Pezizales</taxon>
        <taxon>Ascodesmidaceae</taxon>
        <taxon>Ascodesmis</taxon>
    </lineage>
</organism>
<reference evidence="2 3" key="1">
    <citation type="submission" date="2019-04" db="EMBL/GenBank/DDBJ databases">
        <title>Comparative genomics and transcriptomics to analyze fruiting body development in filamentous ascomycetes.</title>
        <authorList>
            <consortium name="DOE Joint Genome Institute"/>
            <person name="Lutkenhaus R."/>
            <person name="Traeger S."/>
            <person name="Breuer J."/>
            <person name="Kuo A."/>
            <person name="Lipzen A."/>
            <person name="Pangilinan J."/>
            <person name="Dilworth D."/>
            <person name="Sandor L."/>
            <person name="Poggeler S."/>
            <person name="Barry K."/>
            <person name="Grigoriev I.V."/>
            <person name="Nowrousian M."/>
        </authorList>
    </citation>
    <scope>NUCLEOTIDE SEQUENCE [LARGE SCALE GENOMIC DNA]</scope>
    <source>
        <strain evidence="2 3">CBS 389.68</strain>
    </source>
</reference>
<dbReference type="EMBL" id="ML220113">
    <property type="protein sequence ID" value="TGZ84410.1"/>
    <property type="molecule type" value="Genomic_DNA"/>
</dbReference>
<evidence type="ECO:0000313" key="2">
    <source>
        <dbReference type="EMBL" id="TGZ84410.1"/>
    </source>
</evidence>
<keyword evidence="3" id="KW-1185">Reference proteome</keyword>
<dbReference type="STRING" id="341454.A0A4S2N5A3"/>
<dbReference type="GO" id="GO:0070682">
    <property type="term" value="P:proteasome regulatory particle assembly"/>
    <property type="evidence" value="ECO:0007669"/>
    <property type="project" value="InterPro"/>
</dbReference>
<dbReference type="AlphaFoldDB" id="A0A4S2N5A3"/>
<dbReference type="PANTHER" id="PTHR40422:SF1">
    <property type="entry name" value="TRANSLATION MACHINERY-ASSOCIATED PROTEIN 17"/>
    <property type="match status" value="1"/>
</dbReference>
<feature type="compositionally biased region" description="Basic and acidic residues" evidence="1">
    <location>
        <begin position="84"/>
        <end position="109"/>
    </location>
</feature>
<feature type="region of interest" description="Disordered" evidence="1">
    <location>
        <begin position="84"/>
        <end position="182"/>
    </location>
</feature>
<evidence type="ECO:0000256" key="1">
    <source>
        <dbReference type="SAM" id="MobiDB-lite"/>
    </source>
</evidence>
<dbReference type="GO" id="GO:0030674">
    <property type="term" value="F:protein-macromolecule adaptor activity"/>
    <property type="evidence" value="ECO:0007669"/>
    <property type="project" value="TreeGrafter"/>
</dbReference>
<gene>
    <name evidence="2" type="ORF">EX30DRAFT_106591</name>
</gene>
<proteinExistence type="predicted"/>
<dbReference type="Proteomes" id="UP000298138">
    <property type="component" value="Unassembled WGS sequence"/>
</dbReference>
<evidence type="ECO:0000313" key="3">
    <source>
        <dbReference type="Proteomes" id="UP000298138"/>
    </source>
</evidence>
<dbReference type="InParanoid" id="A0A4S2N5A3"/>
<protein>
    <submittedName>
        <fullName evidence="2">Uncharacterized protein</fullName>
    </submittedName>
</protein>
<accession>A0A4S2N5A3</accession>
<dbReference type="PANTHER" id="PTHR40422">
    <property type="entry name" value="TRANSLATION MACHINERY-ASSOCIATED PROTEIN 17"/>
    <property type="match status" value="1"/>
</dbReference>
<dbReference type="InterPro" id="IPR038966">
    <property type="entry name" value="TMA17"/>
</dbReference>
<name>A0A4S2N5A3_9PEZI</name>
<feature type="compositionally biased region" description="Low complexity" evidence="1">
    <location>
        <begin position="149"/>
        <end position="173"/>
    </location>
</feature>